<dbReference type="HAMAP" id="MF_01008">
    <property type="entry name" value="MraZ"/>
    <property type="match status" value="1"/>
</dbReference>
<dbReference type="Gene3D" id="3.40.1550.20">
    <property type="entry name" value="Transcriptional regulator MraZ domain"/>
    <property type="match status" value="1"/>
</dbReference>
<dbReference type="Pfam" id="PF02381">
    <property type="entry name" value="MraZ"/>
    <property type="match status" value="2"/>
</dbReference>
<dbReference type="PANTHER" id="PTHR34701:SF1">
    <property type="entry name" value="TRANSCRIPTIONAL REGULATOR MRAZ"/>
    <property type="match status" value="1"/>
</dbReference>
<dbReference type="GO" id="GO:0000976">
    <property type="term" value="F:transcription cis-regulatory region binding"/>
    <property type="evidence" value="ECO:0007669"/>
    <property type="project" value="TreeGrafter"/>
</dbReference>
<keyword evidence="6 7" id="KW-0804">Transcription</keyword>
<dbReference type="AlphaFoldDB" id="A0A1F5NQR0"/>
<dbReference type="GO" id="GO:0051301">
    <property type="term" value="P:cell division"/>
    <property type="evidence" value="ECO:0007669"/>
    <property type="project" value="UniProtKB-KW"/>
</dbReference>
<gene>
    <name evidence="7" type="primary">mraZ</name>
    <name evidence="9" type="ORF">A2660_00460</name>
</gene>
<dbReference type="GO" id="GO:2000143">
    <property type="term" value="P:negative regulation of DNA-templated transcription initiation"/>
    <property type="evidence" value="ECO:0007669"/>
    <property type="project" value="TreeGrafter"/>
</dbReference>
<evidence type="ECO:0000256" key="6">
    <source>
        <dbReference type="ARBA" id="ARBA00023163"/>
    </source>
</evidence>
<keyword evidence="9" id="KW-0132">Cell division</keyword>
<comment type="similarity">
    <text evidence="7">Belongs to the MraZ family.</text>
</comment>
<dbReference type="InterPro" id="IPR020603">
    <property type="entry name" value="MraZ_dom"/>
</dbReference>
<dbReference type="GO" id="GO:0005737">
    <property type="term" value="C:cytoplasm"/>
    <property type="evidence" value="ECO:0007669"/>
    <property type="project" value="UniProtKB-UniRule"/>
</dbReference>
<dbReference type="PANTHER" id="PTHR34701">
    <property type="entry name" value="TRANSCRIPTIONAL REGULATOR MRAZ"/>
    <property type="match status" value="1"/>
</dbReference>
<evidence type="ECO:0000259" key="8">
    <source>
        <dbReference type="PROSITE" id="PS51740"/>
    </source>
</evidence>
<dbReference type="InterPro" id="IPR035644">
    <property type="entry name" value="MraZ_C"/>
</dbReference>
<dbReference type="EMBL" id="MFEJ01000024">
    <property type="protein sequence ID" value="OGE79913.1"/>
    <property type="molecule type" value="Genomic_DNA"/>
</dbReference>
<dbReference type="NCBIfam" id="TIGR00242">
    <property type="entry name" value="division/cell wall cluster transcriptional repressor MraZ"/>
    <property type="match status" value="1"/>
</dbReference>
<sequence length="143" mass="15990">MFIGEYTISMDAKGRIAVPAKFRLKLNASAVVTRGLDQSLFLYPKQEWELLAAKLSALPLSKASSRAFARLMLAGAFEVDIDRQGRMIIPDYLRKFASLTKKVVAAGLYNRIEIWDEQAWQNYKSNTERESSSIAEGLGELGV</sequence>
<dbReference type="InterPro" id="IPR007159">
    <property type="entry name" value="SpoVT-AbrB_dom"/>
</dbReference>
<keyword evidence="2 7" id="KW-0963">Cytoplasm</keyword>
<feature type="domain" description="SpoVT-AbrB" evidence="8">
    <location>
        <begin position="5"/>
        <end position="47"/>
    </location>
</feature>
<evidence type="ECO:0000256" key="5">
    <source>
        <dbReference type="ARBA" id="ARBA00023125"/>
    </source>
</evidence>
<evidence type="ECO:0000313" key="9">
    <source>
        <dbReference type="EMBL" id="OGE79913.1"/>
    </source>
</evidence>
<dbReference type="Proteomes" id="UP000176233">
    <property type="component" value="Unassembled WGS sequence"/>
</dbReference>
<accession>A0A1F5NQR0</accession>
<dbReference type="SUPFAM" id="SSF89447">
    <property type="entry name" value="AbrB/MazE/MraZ-like"/>
    <property type="match status" value="1"/>
</dbReference>
<evidence type="ECO:0000256" key="4">
    <source>
        <dbReference type="ARBA" id="ARBA00023015"/>
    </source>
</evidence>
<dbReference type="CDD" id="cd16320">
    <property type="entry name" value="MraZ_N"/>
    <property type="match status" value="1"/>
</dbReference>
<evidence type="ECO:0000256" key="7">
    <source>
        <dbReference type="HAMAP-Rule" id="MF_01008"/>
    </source>
</evidence>
<dbReference type="PROSITE" id="PS51740">
    <property type="entry name" value="SPOVT_ABRB"/>
    <property type="match status" value="2"/>
</dbReference>
<evidence type="ECO:0000313" key="10">
    <source>
        <dbReference type="Proteomes" id="UP000176233"/>
    </source>
</evidence>
<keyword evidence="4 7" id="KW-0805">Transcription regulation</keyword>
<dbReference type="GO" id="GO:0003700">
    <property type="term" value="F:DNA-binding transcription factor activity"/>
    <property type="evidence" value="ECO:0007669"/>
    <property type="project" value="UniProtKB-UniRule"/>
</dbReference>
<keyword evidence="5 7" id="KW-0238">DNA-binding</keyword>
<dbReference type="InterPro" id="IPR035642">
    <property type="entry name" value="MraZ_N"/>
</dbReference>
<keyword evidence="3" id="KW-0677">Repeat</keyword>
<protein>
    <recommendedName>
        <fullName evidence="1 7">Transcriptional regulator MraZ</fullName>
    </recommendedName>
</protein>
<proteinExistence type="inferred from homology"/>
<dbReference type="InterPro" id="IPR038619">
    <property type="entry name" value="MraZ_sf"/>
</dbReference>
<dbReference type="GO" id="GO:0009295">
    <property type="term" value="C:nucleoid"/>
    <property type="evidence" value="ECO:0007669"/>
    <property type="project" value="UniProtKB-SubCell"/>
</dbReference>
<comment type="subcellular location">
    <subcellularLocation>
        <location evidence="7">Cytoplasm</location>
        <location evidence="7">Nucleoid</location>
    </subcellularLocation>
</comment>
<dbReference type="InterPro" id="IPR003444">
    <property type="entry name" value="MraZ"/>
</dbReference>
<reference evidence="9 10" key="1">
    <citation type="journal article" date="2016" name="Nat. Commun.">
        <title>Thousands of microbial genomes shed light on interconnected biogeochemical processes in an aquifer system.</title>
        <authorList>
            <person name="Anantharaman K."/>
            <person name="Brown C.T."/>
            <person name="Hug L.A."/>
            <person name="Sharon I."/>
            <person name="Castelle C.J."/>
            <person name="Probst A.J."/>
            <person name="Thomas B.C."/>
            <person name="Singh A."/>
            <person name="Wilkins M.J."/>
            <person name="Karaoz U."/>
            <person name="Brodie E.L."/>
            <person name="Williams K.H."/>
            <person name="Hubbard S.S."/>
            <person name="Banfield J.F."/>
        </authorList>
    </citation>
    <scope>NUCLEOTIDE SEQUENCE [LARGE SCALE GENOMIC DNA]</scope>
</reference>
<evidence type="ECO:0000256" key="3">
    <source>
        <dbReference type="ARBA" id="ARBA00022737"/>
    </source>
</evidence>
<organism evidence="9 10">
    <name type="scientific">Candidatus Doudnabacteria bacterium RIFCSPHIGHO2_01_FULL_45_18</name>
    <dbReference type="NCBI Taxonomy" id="1817823"/>
    <lineage>
        <taxon>Bacteria</taxon>
        <taxon>Candidatus Doudnaibacteriota</taxon>
    </lineage>
</organism>
<dbReference type="InterPro" id="IPR037914">
    <property type="entry name" value="SpoVT-AbrB_sf"/>
</dbReference>
<comment type="caution">
    <text evidence="9">The sequence shown here is derived from an EMBL/GenBank/DDBJ whole genome shotgun (WGS) entry which is preliminary data.</text>
</comment>
<feature type="domain" description="SpoVT-AbrB" evidence="8">
    <location>
        <begin position="76"/>
        <end position="119"/>
    </location>
</feature>
<keyword evidence="9" id="KW-0131">Cell cycle</keyword>
<comment type="subunit">
    <text evidence="7">Forms oligomers.</text>
</comment>
<dbReference type="CDD" id="cd16321">
    <property type="entry name" value="MraZ_C"/>
    <property type="match status" value="1"/>
</dbReference>
<evidence type="ECO:0000256" key="2">
    <source>
        <dbReference type="ARBA" id="ARBA00022490"/>
    </source>
</evidence>
<evidence type="ECO:0000256" key="1">
    <source>
        <dbReference type="ARBA" id="ARBA00013860"/>
    </source>
</evidence>
<name>A0A1F5NQR0_9BACT</name>